<dbReference type="Gene3D" id="1.10.1200.10">
    <property type="entry name" value="ACP-like"/>
    <property type="match status" value="1"/>
</dbReference>
<dbReference type="InterPro" id="IPR036736">
    <property type="entry name" value="ACP-like_sf"/>
</dbReference>
<proteinExistence type="predicted"/>
<protein>
    <recommendedName>
        <fullName evidence="3">Carrier domain-containing protein</fullName>
    </recommendedName>
</protein>
<dbReference type="Proteomes" id="UP001597497">
    <property type="component" value="Unassembled WGS sequence"/>
</dbReference>
<keyword evidence="2" id="KW-1185">Reference proteome</keyword>
<accession>A0ABW5R6D4</accession>
<dbReference type="RefSeq" id="WP_379928005.1">
    <property type="nucleotide sequence ID" value="NZ_JBHUMM010000005.1"/>
</dbReference>
<reference evidence="2" key="1">
    <citation type="journal article" date="2019" name="Int. J. Syst. Evol. Microbiol.">
        <title>The Global Catalogue of Microorganisms (GCM) 10K type strain sequencing project: providing services to taxonomists for standard genome sequencing and annotation.</title>
        <authorList>
            <consortium name="The Broad Institute Genomics Platform"/>
            <consortium name="The Broad Institute Genome Sequencing Center for Infectious Disease"/>
            <person name="Wu L."/>
            <person name="Ma J."/>
        </authorList>
    </citation>
    <scope>NUCLEOTIDE SEQUENCE [LARGE SCALE GENOMIC DNA]</scope>
    <source>
        <strain evidence="2">KCTC 33676</strain>
    </source>
</reference>
<organism evidence="1 2">
    <name type="scientific">Marinicrinis sediminis</name>
    <dbReference type="NCBI Taxonomy" id="1652465"/>
    <lineage>
        <taxon>Bacteria</taxon>
        <taxon>Bacillati</taxon>
        <taxon>Bacillota</taxon>
        <taxon>Bacilli</taxon>
        <taxon>Bacillales</taxon>
        <taxon>Paenibacillaceae</taxon>
    </lineage>
</organism>
<evidence type="ECO:0008006" key="3">
    <source>
        <dbReference type="Google" id="ProtNLM"/>
    </source>
</evidence>
<comment type="caution">
    <text evidence="1">The sequence shown here is derived from an EMBL/GenBank/DDBJ whole genome shotgun (WGS) entry which is preliminary data.</text>
</comment>
<evidence type="ECO:0000313" key="2">
    <source>
        <dbReference type="Proteomes" id="UP001597497"/>
    </source>
</evidence>
<name>A0ABW5R6D4_9BACL</name>
<dbReference type="EMBL" id="JBHUMM010000005">
    <property type="protein sequence ID" value="MFD2670598.1"/>
    <property type="molecule type" value="Genomic_DNA"/>
</dbReference>
<evidence type="ECO:0000313" key="1">
    <source>
        <dbReference type="EMBL" id="MFD2670598.1"/>
    </source>
</evidence>
<sequence length="100" mass="11158">MDRKANISELVYAAIEELNAQWPDEKKLACTRDTVLFGGNEGLDSLELVHLIVTVEMKVEEETQQTITLADEKAMSLRNSPFRSIGTLIDYIADTLEGAE</sequence>
<gene>
    <name evidence="1" type="ORF">ACFSUC_03110</name>
</gene>